<evidence type="ECO:0000313" key="2">
    <source>
        <dbReference type="Proteomes" id="UP000006253"/>
    </source>
</evidence>
<gene>
    <name evidence="1" type="ORF">LEP1GSC081_2688</name>
</gene>
<dbReference type="EMBL" id="AHMY02000022">
    <property type="protein sequence ID" value="EKO16645.1"/>
    <property type="molecule type" value="Genomic_DNA"/>
</dbReference>
<organism evidence="1 2">
    <name type="scientific">Leptospira kirschneri str. H1</name>
    <dbReference type="NCBI Taxonomy" id="1049966"/>
    <lineage>
        <taxon>Bacteria</taxon>
        <taxon>Pseudomonadati</taxon>
        <taxon>Spirochaetota</taxon>
        <taxon>Spirochaetia</taxon>
        <taxon>Leptospirales</taxon>
        <taxon>Leptospiraceae</taxon>
        <taxon>Leptospira</taxon>
    </lineage>
</organism>
<comment type="caution">
    <text evidence="1">The sequence shown here is derived from an EMBL/GenBank/DDBJ whole genome shotgun (WGS) entry which is preliminary data.</text>
</comment>
<protein>
    <submittedName>
        <fullName evidence="1">Uncharacterized protein</fullName>
    </submittedName>
</protein>
<accession>A0A0E2B635</accession>
<evidence type="ECO:0000313" key="1">
    <source>
        <dbReference type="EMBL" id="EKO16645.1"/>
    </source>
</evidence>
<sequence length="43" mass="5092">MSSHIPDFFYVQVDSIKFKKNGRSIQFCVKPVFCGDYKNEKLF</sequence>
<name>A0A0E2B635_9LEPT</name>
<dbReference type="Proteomes" id="UP000006253">
    <property type="component" value="Unassembled WGS sequence"/>
</dbReference>
<dbReference type="AlphaFoldDB" id="A0A0E2B635"/>
<reference evidence="1 2" key="1">
    <citation type="submission" date="2012-10" db="EMBL/GenBank/DDBJ databases">
        <authorList>
            <person name="Harkins D.M."/>
            <person name="Durkin A.S."/>
            <person name="Brinkac L.M."/>
            <person name="Selengut J.D."/>
            <person name="Sanka R."/>
            <person name="DePew J."/>
            <person name="Purushe J."/>
            <person name="Peacock S.J."/>
            <person name="Thaipadungpanit J."/>
            <person name="Wuthiekanun V.W."/>
            <person name="Day N.P."/>
            <person name="Vinetz J.M."/>
            <person name="Sutton G.G."/>
            <person name="Nelson W.C."/>
            <person name="Fouts D.E."/>
        </authorList>
    </citation>
    <scope>NUCLEOTIDE SEQUENCE [LARGE SCALE GENOMIC DNA]</scope>
    <source>
        <strain evidence="1 2">H1</strain>
    </source>
</reference>
<proteinExistence type="predicted"/>